<accession>A0A7X2XGT3</accession>
<dbReference type="NCBIfam" id="TIGR04474">
    <property type="entry name" value="tcm_partner"/>
    <property type="match status" value="1"/>
</dbReference>
<proteinExistence type="predicted"/>
<protein>
    <submittedName>
        <fullName evidence="1">Three-Cys-motif partner protein TcmP</fullName>
    </submittedName>
</protein>
<dbReference type="RefSeq" id="WP_149877503.1">
    <property type="nucleotide sequence ID" value="NZ_JAXUJR010000008.1"/>
</dbReference>
<dbReference type="Proteomes" id="UP000443070">
    <property type="component" value="Unassembled WGS sequence"/>
</dbReference>
<evidence type="ECO:0000313" key="2">
    <source>
        <dbReference type="EMBL" id="MTU04351.1"/>
    </source>
</evidence>
<reference evidence="3 4" key="1">
    <citation type="journal article" date="2019" name="Nat. Med.">
        <title>A library of human gut bacterial isolates paired with longitudinal multiomics data enables mechanistic microbiome research.</title>
        <authorList>
            <person name="Poyet M."/>
            <person name="Groussin M."/>
            <person name="Gibbons S.M."/>
            <person name="Avila-Pacheco J."/>
            <person name="Jiang X."/>
            <person name="Kearney S.M."/>
            <person name="Perrotta A.R."/>
            <person name="Berdy B."/>
            <person name="Zhao S."/>
            <person name="Lieberman T.D."/>
            <person name="Swanson P.K."/>
            <person name="Smith M."/>
            <person name="Roesemann S."/>
            <person name="Alexander J.E."/>
            <person name="Rich S.A."/>
            <person name="Livny J."/>
            <person name="Vlamakis H."/>
            <person name="Clish C."/>
            <person name="Bullock K."/>
            <person name="Deik A."/>
            <person name="Scott J."/>
            <person name="Pierce K.A."/>
            <person name="Xavier R.J."/>
            <person name="Alm E.J."/>
        </authorList>
    </citation>
    <scope>NUCLEOTIDE SEQUENCE [LARGE SCALE GENOMIC DNA]</scope>
    <source>
        <strain evidence="1 4">BIOML-A13</strain>
        <strain evidence="2 3">BIOML-A3</strain>
    </source>
</reference>
<evidence type="ECO:0000313" key="1">
    <source>
        <dbReference type="EMBL" id="MTT76287.1"/>
    </source>
</evidence>
<sequence>MTQNAQIKIITEAKPHTIKKFELIEKYVDEWARKILGYKGKNGLNGSKGIIYIDCMSNSGVYKDEAGNIIDGTALRVAKRLNQIILDYPGKHAILIFNDLQPARIEHLKEVINRENLINIEVYYQNEDCNSFLRGLNLTGFQKEYNTLLLYDPYKAAIDWDAVTPFLNCWGEVIINHMVSDTIRGAEQAKNQKTVERYQETYQKDITSLMKFAKDKNQLNKIILSIISQRTMVTSGQRYIASFPFFNRTNGLIYNLIHCCSNIEGIKLFKKVAWKTFGDKSSLKNTHGNETLFEIDLFGNGAPSFATDDECFYVKDIAKYLYDKYSKESIISIETIYADLDQHPIFPSDGYKRDIKKELNLLYDVKISKDGQIKFPIKE</sequence>
<keyword evidence="3" id="KW-1185">Reference proteome</keyword>
<dbReference type="EMBL" id="WNBW01000006">
    <property type="protein sequence ID" value="MTU04351.1"/>
    <property type="molecule type" value="Genomic_DNA"/>
</dbReference>
<dbReference type="InterPro" id="IPR031009">
    <property type="entry name" value="Tcm_partner"/>
</dbReference>
<evidence type="ECO:0000313" key="3">
    <source>
        <dbReference type="Proteomes" id="UP000443070"/>
    </source>
</evidence>
<organism evidence="1 4">
    <name type="scientific">Phascolarctobacterium faecium</name>
    <dbReference type="NCBI Taxonomy" id="33025"/>
    <lineage>
        <taxon>Bacteria</taxon>
        <taxon>Bacillati</taxon>
        <taxon>Bacillota</taxon>
        <taxon>Negativicutes</taxon>
        <taxon>Acidaminococcales</taxon>
        <taxon>Acidaminococcaceae</taxon>
        <taxon>Phascolarctobacterium</taxon>
    </lineage>
</organism>
<gene>
    <name evidence="1" type="primary">tcmP</name>
    <name evidence="1" type="ORF">GMD11_08415</name>
    <name evidence="2" type="ORF">GMD18_08070</name>
</gene>
<dbReference type="Proteomes" id="UP000484547">
    <property type="component" value="Unassembled WGS sequence"/>
</dbReference>
<dbReference type="AlphaFoldDB" id="A0A7X2XGT3"/>
<dbReference type="OrthoDB" id="2022402at2"/>
<dbReference type="EMBL" id="WNBM01000006">
    <property type="protein sequence ID" value="MTT76287.1"/>
    <property type="molecule type" value="Genomic_DNA"/>
</dbReference>
<evidence type="ECO:0000313" key="4">
    <source>
        <dbReference type="Proteomes" id="UP000484547"/>
    </source>
</evidence>
<comment type="caution">
    <text evidence="1">The sequence shown here is derived from an EMBL/GenBank/DDBJ whole genome shotgun (WGS) entry which is preliminary data.</text>
</comment>
<name>A0A7X2XGT3_9FIRM</name>